<organism evidence="2 3">
    <name type="scientific">Purpureocillium lavendulum</name>
    <dbReference type="NCBI Taxonomy" id="1247861"/>
    <lineage>
        <taxon>Eukaryota</taxon>
        <taxon>Fungi</taxon>
        <taxon>Dikarya</taxon>
        <taxon>Ascomycota</taxon>
        <taxon>Pezizomycotina</taxon>
        <taxon>Sordariomycetes</taxon>
        <taxon>Hypocreomycetidae</taxon>
        <taxon>Hypocreales</taxon>
        <taxon>Ophiocordycipitaceae</taxon>
        <taxon>Purpureocillium</taxon>
    </lineage>
</organism>
<protein>
    <submittedName>
        <fullName evidence="2">Fatty acid-binding protein</fullName>
    </submittedName>
</protein>
<dbReference type="EMBL" id="JAQHRD010000002">
    <property type="protein sequence ID" value="KAJ6445095.1"/>
    <property type="molecule type" value="Genomic_DNA"/>
</dbReference>
<gene>
    <name evidence="2" type="ORF">O9K51_03497</name>
</gene>
<evidence type="ECO:0000259" key="1">
    <source>
        <dbReference type="Pfam" id="PF02036"/>
    </source>
</evidence>
<dbReference type="AlphaFoldDB" id="A0AB34G4D2"/>
<feature type="domain" description="SCP2" evidence="1">
    <location>
        <begin position="51"/>
        <end position="148"/>
    </location>
</feature>
<dbReference type="PANTHER" id="PTHR10094:SF25">
    <property type="entry name" value="SCP2 STEROL-BINDING DOMAIN-CONTAINING PROTEIN 1"/>
    <property type="match status" value="1"/>
</dbReference>
<evidence type="ECO:0000313" key="3">
    <source>
        <dbReference type="Proteomes" id="UP001163105"/>
    </source>
</evidence>
<dbReference type="Gene3D" id="3.30.1050.10">
    <property type="entry name" value="SCP2 sterol-binding domain"/>
    <property type="match status" value="1"/>
</dbReference>
<reference evidence="2" key="1">
    <citation type="submission" date="2023-01" db="EMBL/GenBank/DDBJ databases">
        <title>The growth and conidiation of Purpureocillium lavendulum are regulated by nitrogen source and histone H3K14 acetylation.</title>
        <authorList>
            <person name="Tang P."/>
            <person name="Han J."/>
            <person name="Zhang C."/>
            <person name="Tang P."/>
            <person name="Qi F."/>
            <person name="Zhang K."/>
            <person name="Liang L."/>
        </authorList>
    </citation>
    <scope>NUCLEOTIDE SEQUENCE</scope>
    <source>
        <strain evidence="2">YMF1.00683</strain>
    </source>
</reference>
<evidence type="ECO:0000313" key="2">
    <source>
        <dbReference type="EMBL" id="KAJ6445095.1"/>
    </source>
</evidence>
<dbReference type="PANTHER" id="PTHR10094">
    <property type="entry name" value="STEROL CARRIER PROTEIN 2 SCP-2 FAMILY PROTEIN"/>
    <property type="match status" value="1"/>
</dbReference>
<dbReference type="InterPro" id="IPR036527">
    <property type="entry name" value="SCP2_sterol-bd_dom_sf"/>
</dbReference>
<dbReference type="GO" id="GO:0005829">
    <property type="term" value="C:cytosol"/>
    <property type="evidence" value="ECO:0007669"/>
    <property type="project" value="TreeGrafter"/>
</dbReference>
<comment type="caution">
    <text evidence="2">The sequence shown here is derived from an EMBL/GenBank/DDBJ whole genome shotgun (WGS) entry which is preliminary data.</text>
</comment>
<proteinExistence type="predicted"/>
<dbReference type="Proteomes" id="UP001163105">
    <property type="component" value="Unassembled WGS sequence"/>
</dbReference>
<dbReference type="SUPFAM" id="SSF55718">
    <property type="entry name" value="SCP-like"/>
    <property type="match status" value="1"/>
</dbReference>
<accession>A0AB34G4D2</accession>
<sequence length="156" mass="16768">MTCPPMIPATTLGPDPVICVLLYANTFPIPSAEKFPSSGLFDAINGAIGDRENKADLAKAIKQANAIFGFVLKNQAGETQSWHVDLKETGRVAKGLDGVKPNVTLHLSDEDFGKLVLGEANPQRLFMAGKLKLKGDIMKALKLQPVLQTVQTKAKL</sequence>
<dbReference type="InterPro" id="IPR003033">
    <property type="entry name" value="SCP2_sterol-bd_dom"/>
</dbReference>
<keyword evidence="3" id="KW-1185">Reference proteome</keyword>
<dbReference type="Pfam" id="PF02036">
    <property type="entry name" value="SCP2"/>
    <property type="match status" value="1"/>
</dbReference>
<name>A0AB34G4D2_9HYPO</name>